<dbReference type="EMBL" id="JAGGLC010000001">
    <property type="protein sequence ID" value="MBP1986052.1"/>
    <property type="molecule type" value="Genomic_DNA"/>
</dbReference>
<evidence type="ECO:0000313" key="1">
    <source>
        <dbReference type="EMBL" id="MBP1986052.1"/>
    </source>
</evidence>
<comment type="caution">
    <text evidence="1">The sequence shown here is derived from an EMBL/GenBank/DDBJ whole genome shotgun (WGS) entry which is preliminary data.</text>
</comment>
<protein>
    <recommendedName>
        <fullName evidence="3">Lipoprotein</fullName>
    </recommendedName>
</protein>
<dbReference type="PROSITE" id="PS51257">
    <property type="entry name" value="PROKAR_LIPOPROTEIN"/>
    <property type="match status" value="1"/>
</dbReference>
<gene>
    <name evidence="1" type="ORF">J2753_000525</name>
</gene>
<proteinExistence type="predicted"/>
<name>A0A8T4GVA6_9EURY</name>
<dbReference type="Proteomes" id="UP000823736">
    <property type="component" value="Unassembled WGS sequence"/>
</dbReference>
<organism evidence="1 2">
    <name type="scientific">Halolamina salifodinae</name>
    <dbReference type="NCBI Taxonomy" id="1202767"/>
    <lineage>
        <taxon>Archaea</taxon>
        <taxon>Methanobacteriati</taxon>
        <taxon>Methanobacteriota</taxon>
        <taxon>Stenosarchaea group</taxon>
        <taxon>Halobacteria</taxon>
        <taxon>Halobacteriales</taxon>
        <taxon>Haloferacaceae</taxon>
    </lineage>
</organism>
<evidence type="ECO:0000313" key="2">
    <source>
        <dbReference type="Proteomes" id="UP000823736"/>
    </source>
</evidence>
<dbReference type="InterPro" id="IPR006311">
    <property type="entry name" value="TAT_signal"/>
</dbReference>
<dbReference type="AlphaFoldDB" id="A0A8T4GVA6"/>
<evidence type="ECO:0008006" key="3">
    <source>
        <dbReference type="Google" id="ProtNLM"/>
    </source>
</evidence>
<dbReference type="PROSITE" id="PS51318">
    <property type="entry name" value="TAT"/>
    <property type="match status" value="1"/>
</dbReference>
<reference evidence="1" key="1">
    <citation type="submission" date="2021-03" db="EMBL/GenBank/DDBJ databases">
        <title>Genomic Encyclopedia of Type Strains, Phase IV (KMG-IV): sequencing the most valuable type-strain genomes for metagenomic binning, comparative biology and taxonomic classification.</title>
        <authorList>
            <person name="Goeker M."/>
        </authorList>
    </citation>
    <scope>NUCLEOTIDE SEQUENCE</scope>
    <source>
        <strain evidence="1">DSM 26232</strain>
    </source>
</reference>
<accession>A0A8T4GVA6</accession>
<dbReference type="RefSeq" id="WP_209490177.1">
    <property type="nucleotide sequence ID" value="NZ_JAGGLC010000001.1"/>
</dbReference>
<sequence>MTVSRRRLLEALGVGAAAGLAGCSAVDRARSLAGGGPSAPEGSLDALTSSAIYAPGRCVDIEHRMLAVRDIASLREHGDNEVASGLIDRPTGKAELGFDLDPSTVKTYAQYGPTEVFVGTFDRETLLESYRSDDWTVAETHHGVDVLLHPEQPERYAGGVGDGIFFTSTRERATPPAEFVRAHAEALAGETERYRDDSEMKELLSVLGGGDYVSAITSEPDLGERPPNTRAIGRALQIDGGITETVAFLFDESAPRTPQEYIDEWSEQWAEEVGSTGPLSSVEQATEGRVGYFSTSRPTSAFTGEGRVAARIRETGPTQPMQTLVDEQYTEDHGLEPPEATFSYRLLDDGAGVDCGDGDNAVAVTHESGATIPAQRVGVAHPKTNDIYRFSRCGYGYDDEIAAGDTVRVGFEASPGESLVVFWNGPHGNSEILPTSSE</sequence>
<keyword evidence="2" id="KW-1185">Reference proteome</keyword>